<evidence type="ECO:0000313" key="4">
    <source>
        <dbReference type="Proteomes" id="UP000190890"/>
    </source>
</evidence>
<dbReference type="Proteomes" id="UP000190890">
    <property type="component" value="Unassembled WGS sequence"/>
</dbReference>
<dbReference type="GO" id="GO:0052689">
    <property type="term" value="F:carboxylic ester hydrolase activity"/>
    <property type="evidence" value="ECO:0007669"/>
    <property type="project" value="InterPro"/>
</dbReference>
<dbReference type="PANTHER" id="PTHR37834">
    <property type="entry name" value="GDSL-LIKE LIPASE/ACYLHYDROLASE DOMAIN PROTEIN (AFU_ORTHOLOGUE AFUA_2G00620)"/>
    <property type="match status" value="1"/>
</dbReference>
<dbReference type="EMBL" id="LZZM01000028">
    <property type="protein sequence ID" value="OOM82132.1"/>
    <property type="molecule type" value="Genomic_DNA"/>
</dbReference>
<dbReference type="CDD" id="cd01831">
    <property type="entry name" value="Endoglucanase_E_like"/>
    <property type="match status" value="1"/>
</dbReference>
<dbReference type="Gene3D" id="1.10.1330.10">
    <property type="entry name" value="Dockerin domain"/>
    <property type="match status" value="1"/>
</dbReference>
<dbReference type="InterPro" id="IPR013830">
    <property type="entry name" value="SGNH_hydro"/>
</dbReference>
<dbReference type="InterPro" id="IPR036514">
    <property type="entry name" value="SGNH_hydro_sf"/>
</dbReference>
<dbReference type="SUPFAM" id="SSF63446">
    <property type="entry name" value="Type I dockerin domain"/>
    <property type="match status" value="1"/>
</dbReference>
<dbReference type="Pfam" id="PF17996">
    <property type="entry name" value="CE2_N"/>
    <property type="match status" value="1"/>
</dbReference>
<evidence type="ECO:0000256" key="1">
    <source>
        <dbReference type="SAM" id="SignalP"/>
    </source>
</evidence>
<keyword evidence="1" id="KW-0732">Signal</keyword>
<dbReference type="SUPFAM" id="SSF52266">
    <property type="entry name" value="SGNH hydrolase"/>
    <property type="match status" value="1"/>
</dbReference>
<gene>
    <name evidence="3" type="primary">celE_1</name>
    <name evidence="3" type="ORF">CLPUN_04930</name>
</gene>
<evidence type="ECO:0000313" key="3">
    <source>
        <dbReference type="EMBL" id="OOM82132.1"/>
    </source>
</evidence>
<evidence type="ECO:0000259" key="2">
    <source>
        <dbReference type="PROSITE" id="PS51766"/>
    </source>
</evidence>
<dbReference type="Gene3D" id="2.60.120.260">
    <property type="entry name" value="Galactose-binding domain-like"/>
    <property type="match status" value="1"/>
</dbReference>
<feature type="signal peptide" evidence="1">
    <location>
        <begin position="1"/>
        <end position="26"/>
    </location>
</feature>
<proteinExistence type="predicted"/>
<dbReference type="GO" id="GO:0000272">
    <property type="term" value="P:polysaccharide catabolic process"/>
    <property type="evidence" value="ECO:0007669"/>
    <property type="project" value="InterPro"/>
</dbReference>
<dbReference type="InterPro" id="IPR040794">
    <property type="entry name" value="CE2_N"/>
</dbReference>
<dbReference type="PROSITE" id="PS00448">
    <property type="entry name" value="CLOS_CELLULOSOME_RPT"/>
    <property type="match status" value="1"/>
</dbReference>
<keyword evidence="3" id="KW-0326">Glycosidase</keyword>
<dbReference type="InterPro" id="IPR016134">
    <property type="entry name" value="Dockerin_dom"/>
</dbReference>
<dbReference type="InterPro" id="IPR002105">
    <property type="entry name" value="Dockerin_1_rpt"/>
</dbReference>
<dbReference type="GO" id="GO:0008810">
    <property type="term" value="F:cellulase activity"/>
    <property type="evidence" value="ECO:0007669"/>
    <property type="project" value="UniProtKB-EC"/>
</dbReference>
<dbReference type="InterPro" id="IPR037461">
    <property type="entry name" value="CtCE2-like_dom"/>
</dbReference>
<dbReference type="EC" id="3.2.1.4" evidence="3"/>
<dbReference type="STRING" id="29367.CLPUN_04930"/>
<organism evidence="3 4">
    <name type="scientific">Clostridium puniceum</name>
    <dbReference type="NCBI Taxonomy" id="29367"/>
    <lineage>
        <taxon>Bacteria</taxon>
        <taxon>Bacillati</taxon>
        <taxon>Bacillota</taxon>
        <taxon>Clostridia</taxon>
        <taxon>Eubacteriales</taxon>
        <taxon>Clostridiaceae</taxon>
        <taxon>Clostridium</taxon>
    </lineage>
</organism>
<dbReference type="Gene3D" id="3.40.50.1110">
    <property type="entry name" value="SGNH hydrolase"/>
    <property type="match status" value="1"/>
</dbReference>
<keyword evidence="3" id="KW-0378">Hydrolase</keyword>
<keyword evidence="4" id="KW-1185">Reference proteome</keyword>
<feature type="domain" description="Dockerin" evidence="2">
    <location>
        <begin position="353"/>
        <end position="413"/>
    </location>
</feature>
<dbReference type="Pfam" id="PF00404">
    <property type="entry name" value="Dockerin_1"/>
    <property type="match status" value="1"/>
</dbReference>
<dbReference type="Pfam" id="PF13472">
    <property type="entry name" value="Lipase_GDSL_2"/>
    <property type="match status" value="1"/>
</dbReference>
<dbReference type="OrthoDB" id="9801375at2"/>
<dbReference type="PROSITE" id="PS51766">
    <property type="entry name" value="DOCKERIN"/>
    <property type="match status" value="1"/>
</dbReference>
<dbReference type="InterPro" id="IPR052762">
    <property type="entry name" value="PCW_deacetylase/CE"/>
</dbReference>
<protein>
    <submittedName>
        <fullName evidence="3">Endoglucanase E</fullName>
        <ecNumber evidence="3">3.2.1.4</ecNumber>
    </submittedName>
</protein>
<name>A0A1S8TX31_9CLOT</name>
<dbReference type="AlphaFoldDB" id="A0A1S8TX31"/>
<dbReference type="RefSeq" id="WP_077845792.1">
    <property type="nucleotide sequence ID" value="NZ_LZZM01000028.1"/>
</dbReference>
<comment type="caution">
    <text evidence="3">The sequence shown here is derived from an EMBL/GenBank/DDBJ whole genome shotgun (WGS) entry which is preliminary data.</text>
</comment>
<dbReference type="InterPro" id="IPR036439">
    <property type="entry name" value="Dockerin_dom_sf"/>
</dbReference>
<reference evidence="3 4" key="1">
    <citation type="submission" date="2016-05" db="EMBL/GenBank/DDBJ databases">
        <title>Microbial solvent formation.</title>
        <authorList>
            <person name="Poehlein A."/>
            <person name="Montoya Solano J.D."/>
            <person name="Flitsch S."/>
            <person name="Krabben P."/>
            <person name="Duerre P."/>
            <person name="Daniel R."/>
        </authorList>
    </citation>
    <scope>NUCLEOTIDE SEQUENCE [LARGE SCALE GENOMIC DNA]</scope>
    <source>
        <strain evidence="3 4">DSM 2619</strain>
    </source>
</reference>
<accession>A0A1S8TX31</accession>
<sequence length="413" mass="46386">MSKKKNIRLSFVITVMILFTFGNTQASATSDTIISPTNNMLHYEGRIDKSNPQAVKLLWEGSIIKANFEGTSLKMQLENSSDNYLNVIIDNKLTVIKCLNGDNLYTLASGMEDKIHSVEIFKRTEAGIGAVNFKGFILDSGKQLAPFNETKKLQIEFYGDSITVGACDEDTGYDQWSNYYTHNNYMSYSAITARELNAEYMCTAVSGIGLTHGFQPYSMPQIWDRIAYDPNSTPWDYNSWQADYVVVNLGENDKSCGIVGDFTSEYVKFIKNIREKYPNALIFCVAGPMGAGQDQTMLNYVSSAVSTLNSSGDNKVFFHKFSQSCSTHPRVETNIEVAKELVDFINSTNSNMSTILYGDVNGDKKVDMLDYMALQKYVFEGTGNINKLNSDINKDTRINTADLFKLRKMILEY</sequence>
<feature type="chain" id="PRO_5038740929" evidence="1">
    <location>
        <begin position="27"/>
        <end position="413"/>
    </location>
</feature>
<dbReference type="PANTHER" id="PTHR37834:SF2">
    <property type="entry name" value="ESTERASE, SGNH HYDROLASE-TYPE"/>
    <property type="match status" value="1"/>
</dbReference>
<dbReference type="CDD" id="cd14256">
    <property type="entry name" value="Dockerin_I"/>
    <property type="match status" value="1"/>
</dbReference>